<evidence type="ECO:0000256" key="1">
    <source>
        <dbReference type="ARBA" id="ARBA00004173"/>
    </source>
</evidence>
<name>A0AAD4GTS5_ASPNN</name>
<dbReference type="PANTHER" id="PTHR36091:SF1">
    <property type="entry name" value="ALTERED INHERITANCE OF MITOCHONDRIA PROTEIN 9, MITOCHONDRIAL"/>
    <property type="match status" value="1"/>
</dbReference>
<feature type="domain" description="Aminoglycoside phosphotransferase" evidence="7">
    <location>
        <begin position="95"/>
        <end position="178"/>
    </location>
</feature>
<reference evidence="8" key="2">
    <citation type="submission" date="2020-02" db="EMBL/GenBank/DDBJ databases">
        <authorList>
            <person name="Gilchrist C.L.M."/>
            <person name="Chooi Y.-H."/>
        </authorList>
    </citation>
    <scope>NUCLEOTIDE SEQUENCE</scope>
    <source>
        <strain evidence="8">MST-FP2251</strain>
    </source>
</reference>
<dbReference type="InterPro" id="IPR011009">
    <property type="entry name" value="Kinase-like_dom_sf"/>
</dbReference>
<dbReference type="Pfam" id="PF01636">
    <property type="entry name" value="APH"/>
    <property type="match status" value="1"/>
</dbReference>
<evidence type="ECO:0000256" key="3">
    <source>
        <dbReference type="ARBA" id="ARBA00016197"/>
    </source>
</evidence>
<dbReference type="AlphaFoldDB" id="A0AAD4GTS5"/>
<sequence length="358" mass="40699">MSPTERVGCTKALSTTIKDLASLDFPAYGSLYFSDAPLDASEKIPFAEGFCIGPLCSPIYWNRGPGELELYGEPSSNHGPWKDLKTYSLGLIDTGLARIPQDTTGELAYRGSRQDHRRLLEGVKQILQRLVEDKRIEQAATPALLHPDFHARNIYLSEKDPTIVTGLIDWQTASLEPAFIYANETPDFVNLPARLRRHLKLNLTRYSKERDAGLGSYETYHSCMSLVPKLSSSRMLYPILFHLFRSATRTWTEGAALVRRDVWELSVRWEELKLPGSCPYSFTEQEIEQQAQNDQDFRTVRDLTTRLERNLRTNTAGWVPIDVWEAAKTAHREMYDEWIDAERAAGGSPAELEMADRL</sequence>
<keyword evidence="5" id="KW-0496">Mitochondrion</keyword>
<dbReference type="Gene3D" id="3.90.1200.10">
    <property type="match status" value="1"/>
</dbReference>
<dbReference type="Proteomes" id="UP001194746">
    <property type="component" value="Unassembled WGS sequence"/>
</dbReference>
<reference evidence="8" key="1">
    <citation type="journal article" date="2019" name="Beilstein J. Org. Chem.">
        <title>Nanangenines: drimane sesquiterpenoids as the dominant metabolite cohort of a novel Australian fungus, Aspergillus nanangensis.</title>
        <authorList>
            <person name="Lacey H.J."/>
            <person name="Gilchrist C.L.M."/>
            <person name="Crombie A."/>
            <person name="Kalaitzis J.A."/>
            <person name="Vuong D."/>
            <person name="Rutledge P.J."/>
            <person name="Turner P."/>
            <person name="Pitt J.I."/>
            <person name="Lacey E."/>
            <person name="Chooi Y.H."/>
            <person name="Piggott A.M."/>
        </authorList>
    </citation>
    <scope>NUCLEOTIDE SEQUENCE</scope>
    <source>
        <strain evidence="8">MST-FP2251</strain>
    </source>
</reference>
<comment type="caution">
    <text evidence="8">The sequence shown here is derived from an EMBL/GenBank/DDBJ whole genome shotgun (WGS) entry which is preliminary data.</text>
</comment>
<evidence type="ECO:0000259" key="7">
    <source>
        <dbReference type="Pfam" id="PF01636"/>
    </source>
</evidence>
<dbReference type="SUPFAM" id="SSF56112">
    <property type="entry name" value="Protein kinase-like (PK-like)"/>
    <property type="match status" value="1"/>
</dbReference>
<evidence type="ECO:0000256" key="6">
    <source>
        <dbReference type="ARBA" id="ARBA00031849"/>
    </source>
</evidence>
<comment type="subcellular location">
    <subcellularLocation>
        <location evidence="1">Mitochondrion</location>
    </subcellularLocation>
</comment>
<dbReference type="EMBL" id="VCAU01000057">
    <property type="protein sequence ID" value="KAF9887728.1"/>
    <property type="molecule type" value="Genomic_DNA"/>
</dbReference>
<proteinExistence type="inferred from homology"/>
<evidence type="ECO:0000256" key="2">
    <source>
        <dbReference type="ARBA" id="ARBA00005543"/>
    </source>
</evidence>
<evidence type="ECO:0000313" key="8">
    <source>
        <dbReference type="EMBL" id="KAF9887728.1"/>
    </source>
</evidence>
<dbReference type="PANTHER" id="PTHR36091">
    <property type="entry name" value="ALTERED INHERITANCE OF MITOCHONDRIA PROTEIN 9, MITOCHONDRIAL"/>
    <property type="match status" value="1"/>
</dbReference>
<accession>A0AAD4GTS5</accession>
<organism evidence="8 9">
    <name type="scientific">Aspergillus nanangensis</name>
    <dbReference type="NCBI Taxonomy" id="2582783"/>
    <lineage>
        <taxon>Eukaryota</taxon>
        <taxon>Fungi</taxon>
        <taxon>Dikarya</taxon>
        <taxon>Ascomycota</taxon>
        <taxon>Pezizomycotina</taxon>
        <taxon>Eurotiomycetes</taxon>
        <taxon>Eurotiomycetidae</taxon>
        <taxon>Eurotiales</taxon>
        <taxon>Aspergillaceae</taxon>
        <taxon>Aspergillus</taxon>
        <taxon>Aspergillus subgen. Circumdati</taxon>
    </lineage>
</organism>
<keyword evidence="9" id="KW-1185">Reference proteome</keyword>
<gene>
    <name evidence="8" type="ORF">FE257_009681</name>
</gene>
<dbReference type="InterPro" id="IPR002575">
    <property type="entry name" value="Aminoglycoside_PTrfase"/>
</dbReference>
<dbReference type="InterPro" id="IPR051035">
    <property type="entry name" value="Mito_inheritance_9"/>
</dbReference>
<evidence type="ECO:0000313" key="9">
    <source>
        <dbReference type="Proteomes" id="UP001194746"/>
    </source>
</evidence>
<keyword evidence="4" id="KW-0809">Transit peptide</keyword>
<evidence type="ECO:0000256" key="5">
    <source>
        <dbReference type="ARBA" id="ARBA00023128"/>
    </source>
</evidence>
<protein>
    <recommendedName>
        <fullName evidence="3">Altered inheritance of mitochondria protein 9, mitochondrial</fullName>
    </recommendedName>
    <alternativeName>
        <fullName evidence="6">Found in mitochondrial proteome protein 29</fullName>
    </alternativeName>
</protein>
<dbReference type="GO" id="GO:0005739">
    <property type="term" value="C:mitochondrion"/>
    <property type="evidence" value="ECO:0007669"/>
    <property type="project" value="UniProtKB-SubCell"/>
</dbReference>
<evidence type="ECO:0000256" key="4">
    <source>
        <dbReference type="ARBA" id="ARBA00022946"/>
    </source>
</evidence>
<comment type="similarity">
    <text evidence="2">Belongs to the AIM9 family.</text>
</comment>